<gene>
    <name evidence="1" type="ORF">K6K41_19915</name>
</gene>
<accession>A0A9E6R942</accession>
<reference evidence="1" key="1">
    <citation type="submission" date="2021-08" db="EMBL/GenBank/DDBJ databases">
        <authorList>
            <person name="Zhang H."/>
            <person name="Xu M."/>
            <person name="Yu Z."/>
            <person name="Yang L."/>
            <person name="Cai Y."/>
        </authorList>
    </citation>
    <scope>NUCLEOTIDE SEQUENCE</scope>
    <source>
        <strain evidence="1">CHL1</strain>
    </source>
</reference>
<protein>
    <submittedName>
        <fullName evidence="1">Uncharacterized protein</fullName>
    </submittedName>
</protein>
<organism evidence="1 2">
    <name type="scientific">Chenggangzhangella methanolivorans</name>
    <dbReference type="NCBI Taxonomy" id="1437009"/>
    <lineage>
        <taxon>Bacteria</taxon>
        <taxon>Pseudomonadati</taxon>
        <taxon>Pseudomonadota</taxon>
        <taxon>Alphaproteobacteria</taxon>
        <taxon>Hyphomicrobiales</taxon>
        <taxon>Methylopilaceae</taxon>
        <taxon>Chenggangzhangella</taxon>
    </lineage>
</organism>
<dbReference type="KEGG" id="cmet:K6K41_19915"/>
<dbReference type="AlphaFoldDB" id="A0A9E6R942"/>
<dbReference type="Proteomes" id="UP000825701">
    <property type="component" value="Chromosome"/>
</dbReference>
<evidence type="ECO:0000313" key="2">
    <source>
        <dbReference type="Proteomes" id="UP000825701"/>
    </source>
</evidence>
<dbReference type="EMBL" id="CP081869">
    <property type="protein sequence ID" value="QZN99093.1"/>
    <property type="molecule type" value="Genomic_DNA"/>
</dbReference>
<sequence length="118" mass="13210">MADGKRRILLVGSGIDITVQFSETDKRTVPISWRTLQPAHNSVDLSSSNGAVTIAAGARNFARYYRSRRVPVSKPFRTHETCMIAIVRPEGATFCVLIKLINVFKDDIMAQWEVRNCA</sequence>
<dbReference type="RefSeq" id="WP_261405897.1">
    <property type="nucleotide sequence ID" value="NZ_CP081869.1"/>
</dbReference>
<proteinExistence type="predicted"/>
<evidence type="ECO:0000313" key="1">
    <source>
        <dbReference type="EMBL" id="QZN99093.1"/>
    </source>
</evidence>
<name>A0A9E6R942_9HYPH</name>
<keyword evidence="2" id="KW-1185">Reference proteome</keyword>